<dbReference type="GO" id="GO:0051285">
    <property type="term" value="C:cell cortex of cell tip"/>
    <property type="evidence" value="ECO:0007669"/>
    <property type="project" value="TreeGrafter"/>
</dbReference>
<feature type="transmembrane region" description="Helical" evidence="2">
    <location>
        <begin position="229"/>
        <end position="256"/>
    </location>
</feature>
<evidence type="ECO:0000256" key="2">
    <source>
        <dbReference type="SAM" id="Phobius"/>
    </source>
</evidence>
<dbReference type="InterPro" id="IPR009571">
    <property type="entry name" value="SUR7/Rim9-like_fungi"/>
</dbReference>
<accession>A0AA39XLQ8</accession>
<name>A0AA39XLQ8_9PEZI</name>
<sequence length="332" mass="36505">MALPSILHARRRKPNNDNNGNNEKSSSTTPSSVLSKSKEQLPPPADGQTQKQNTALSSADIKKATKLRRGFAFSASISYLISFVFLILVLIGNTSNKSVLNDLYFFKLNLADIIPTSVPNASLINSIAQSIGLHDFYQVGLWNFCEGYGNRNNLLFPPQTLYWFNPVEILMNELLSGATIALPTQVVTILDVLRFTSQIMFGFFLAGTVVNFLLMLVSPLAMRSRWWSLPVAVVAFLSTLFVLAASIIASVISFVFKYAAEAQSDLNIHAYVGTKMLVFMWVATGFTLWGFVVHAGMGCCCVSRRDLRTGRRVVRNGVVQDVSSSSSSSQHS</sequence>
<feature type="transmembrane region" description="Helical" evidence="2">
    <location>
        <begin position="199"/>
        <end position="217"/>
    </location>
</feature>
<evidence type="ECO:0000313" key="3">
    <source>
        <dbReference type="EMBL" id="KAK0635592.1"/>
    </source>
</evidence>
<dbReference type="Proteomes" id="UP001174934">
    <property type="component" value="Unassembled WGS sequence"/>
</dbReference>
<evidence type="ECO:0000313" key="4">
    <source>
        <dbReference type="Proteomes" id="UP001174934"/>
    </source>
</evidence>
<organism evidence="3 4">
    <name type="scientific">Bombardia bombarda</name>
    <dbReference type="NCBI Taxonomy" id="252184"/>
    <lineage>
        <taxon>Eukaryota</taxon>
        <taxon>Fungi</taxon>
        <taxon>Dikarya</taxon>
        <taxon>Ascomycota</taxon>
        <taxon>Pezizomycotina</taxon>
        <taxon>Sordariomycetes</taxon>
        <taxon>Sordariomycetidae</taxon>
        <taxon>Sordariales</taxon>
        <taxon>Lasiosphaeriaceae</taxon>
        <taxon>Bombardia</taxon>
    </lineage>
</organism>
<keyword evidence="2" id="KW-1133">Transmembrane helix</keyword>
<feature type="transmembrane region" description="Helical" evidence="2">
    <location>
        <begin position="276"/>
        <end position="302"/>
    </location>
</feature>
<keyword evidence="2" id="KW-0812">Transmembrane</keyword>
<dbReference type="PANTHER" id="PTHR28019:SF2">
    <property type="entry name" value="CELL MEMBRANE PROTEIN YLR413W-RELATED"/>
    <property type="match status" value="1"/>
</dbReference>
<keyword evidence="2" id="KW-0472">Membrane</keyword>
<dbReference type="AlphaFoldDB" id="A0AA39XLQ8"/>
<keyword evidence="4" id="KW-1185">Reference proteome</keyword>
<dbReference type="GO" id="GO:0005886">
    <property type="term" value="C:plasma membrane"/>
    <property type="evidence" value="ECO:0007669"/>
    <property type="project" value="InterPro"/>
</dbReference>
<dbReference type="Pfam" id="PF06687">
    <property type="entry name" value="SUR7"/>
    <property type="match status" value="1"/>
</dbReference>
<reference evidence="3" key="1">
    <citation type="submission" date="2023-06" db="EMBL/GenBank/DDBJ databases">
        <title>Genome-scale phylogeny and comparative genomics of the fungal order Sordariales.</title>
        <authorList>
            <consortium name="Lawrence Berkeley National Laboratory"/>
            <person name="Hensen N."/>
            <person name="Bonometti L."/>
            <person name="Westerberg I."/>
            <person name="Brannstrom I.O."/>
            <person name="Guillou S."/>
            <person name="Cros-Aarteil S."/>
            <person name="Calhoun S."/>
            <person name="Haridas S."/>
            <person name="Kuo A."/>
            <person name="Mondo S."/>
            <person name="Pangilinan J."/>
            <person name="Riley R."/>
            <person name="LaButti K."/>
            <person name="Andreopoulos B."/>
            <person name="Lipzen A."/>
            <person name="Chen C."/>
            <person name="Yanf M."/>
            <person name="Daum C."/>
            <person name="Ng V."/>
            <person name="Clum A."/>
            <person name="Steindorff A."/>
            <person name="Ohm R."/>
            <person name="Martin F."/>
            <person name="Silar P."/>
            <person name="Natvig D."/>
            <person name="Lalanne C."/>
            <person name="Gautier V."/>
            <person name="Ament-velasquez S.L."/>
            <person name="Kruys A."/>
            <person name="Hutchinson M.I."/>
            <person name="Powell A.J."/>
            <person name="Barry K."/>
            <person name="Miller A.N."/>
            <person name="Grigoriev I.V."/>
            <person name="Debuchy R."/>
            <person name="Gladieux P."/>
            <person name="Thoren M.H."/>
            <person name="Johannesson H."/>
        </authorList>
    </citation>
    <scope>NUCLEOTIDE SEQUENCE</scope>
    <source>
        <strain evidence="3">SMH3391-2</strain>
    </source>
</reference>
<dbReference type="PANTHER" id="PTHR28019">
    <property type="entry name" value="CELL MEMBRANE PROTEIN YLR413W-RELATED"/>
    <property type="match status" value="1"/>
</dbReference>
<dbReference type="InterPro" id="IPR052413">
    <property type="entry name" value="SUR7_domain"/>
</dbReference>
<feature type="region of interest" description="Disordered" evidence="1">
    <location>
        <begin position="1"/>
        <end position="55"/>
    </location>
</feature>
<dbReference type="EMBL" id="JAULSR010000001">
    <property type="protein sequence ID" value="KAK0635592.1"/>
    <property type="molecule type" value="Genomic_DNA"/>
</dbReference>
<dbReference type="GO" id="GO:0031505">
    <property type="term" value="P:fungal-type cell wall organization"/>
    <property type="evidence" value="ECO:0007669"/>
    <property type="project" value="TreeGrafter"/>
</dbReference>
<proteinExistence type="predicted"/>
<feature type="transmembrane region" description="Helical" evidence="2">
    <location>
        <begin position="71"/>
        <end position="91"/>
    </location>
</feature>
<gene>
    <name evidence="3" type="ORF">B0T17DRAFT_49237</name>
</gene>
<evidence type="ECO:0000256" key="1">
    <source>
        <dbReference type="SAM" id="MobiDB-lite"/>
    </source>
</evidence>
<feature type="compositionally biased region" description="Low complexity" evidence="1">
    <location>
        <begin position="16"/>
        <end position="35"/>
    </location>
</feature>
<comment type="caution">
    <text evidence="3">The sequence shown here is derived from an EMBL/GenBank/DDBJ whole genome shotgun (WGS) entry which is preliminary data.</text>
</comment>
<protein>
    <submittedName>
        <fullName evidence="3">SUR7/PalI family-domain-containing protein</fullName>
    </submittedName>
</protein>